<name>A0A4Z1T648_GIAMU</name>
<evidence type="ECO:0000256" key="2">
    <source>
        <dbReference type="ARBA" id="ARBA00011738"/>
    </source>
</evidence>
<evidence type="ECO:0000256" key="1">
    <source>
        <dbReference type="ARBA" id="ARBA00001933"/>
    </source>
</evidence>
<comment type="similarity">
    <text evidence="6">Belongs to the class-I pyridoxal-phosphate-dependent aminotransferase family. Alanine aminotransferase subfamily.</text>
</comment>
<dbReference type="SUPFAM" id="SSF53383">
    <property type="entry name" value="PLP-dependent transferases"/>
    <property type="match status" value="1"/>
</dbReference>
<protein>
    <submittedName>
        <fullName evidence="8">Putative Alanine aminotransferase</fullName>
    </submittedName>
</protein>
<evidence type="ECO:0000313" key="9">
    <source>
        <dbReference type="Proteomes" id="UP000315496"/>
    </source>
</evidence>
<keyword evidence="4 8" id="KW-0808">Transferase</keyword>
<dbReference type="Pfam" id="PF00155">
    <property type="entry name" value="Aminotran_1_2"/>
    <property type="match status" value="1"/>
</dbReference>
<gene>
    <name evidence="8" type="ORF">GMRT_12493</name>
</gene>
<dbReference type="AlphaFoldDB" id="A0A4Z1T648"/>
<dbReference type="PANTHER" id="PTHR11751:SF373">
    <property type="entry name" value="GLUTAMATE--GLYOXYLATE AMINOTRANSFERASE 2"/>
    <property type="match status" value="1"/>
</dbReference>
<dbReference type="GO" id="GO:0030170">
    <property type="term" value="F:pyridoxal phosphate binding"/>
    <property type="evidence" value="ECO:0007669"/>
    <property type="project" value="InterPro"/>
</dbReference>
<evidence type="ECO:0000256" key="4">
    <source>
        <dbReference type="ARBA" id="ARBA00022679"/>
    </source>
</evidence>
<dbReference type="InterPro" id="IPR004839">
    <property type="entry name" value="Aminotransferase_I/II_large"/>
</dbReference>
<comment type="caution">
    <text evidence="8">The sequence shown here is derived from an EMBL/GenBank/DDBJ whole genome shotgun (WGS) entry which is preliminary data.</text>
</comment>
<dbReference type="VEuPathDB" id="GiardiaDB:GMRT_12493"/>
<dbReference type="InterPro" id="IPR015422">
    <property type="entry name" value="PyrdxlP-dep_Trfase_small"/>
</dbReference>
<evidence type="ECO:0000256" key="5">
    <source>
        <dbReference type="ARBA" id="ARBA00022898"/>
    </source>
</evidence>
<dbReference type="Gene3D" id="3.40.640.10">
    <property type="entry name" value="Type I PLP-dependent aspartate aminotransferase-like (Major domain)"/>
    <property type="match status" value="1"/>
</dbReference>
<dbReference type="InterPro" id="IPR015421">
    <property type="entry name" value="PyrdxlP-dep_Trfase_major"/>
</dbReference>
<dbReference type="InterPro" id="IPR015424">
    <property type="entry name" value="PyrdxlP-dep_Trfase"/>
</dbReference>
<dbReference type="FunFam" id="3.90.1150.10:FF:000140">
    <property type="entry name" value="alanine aminotransferase 1"/>
    <property type="match status" value="1"/>
</dbReference>
<dbReference type="EMBL" id="VDLU01000003">
    <property type="protein sequence ID" value="TNJ27931.1"/>
    <property type="molecule type" value="Genomic_DNA"/>
</dbReference>
<dbReference type="OrthoDB" id="1732682at2759"/>
<evidence type="ECO:0000256" key="3">
    <source>
        <dbReference type="ARBA" id="ARBA00022576"/>
    </source>
</evidence>
<dbReference type="InterPro" id="IPR045088">
    <property type="entry name" value="ALAT1/2-like"/>
</dbReference>
<reference evidence="8 9" key="1">
    <citation type="submission" date="2019-05" db="EMBL/GenBank/DDBJ databases">
        <title>The compact genome of Giardia muris reveals important steps in the evolution of intestinal protozoan parasites.</title>
        <authorList>
            <person name="Xu F."/>
            <person name="Jimenez-Gonzalez A."/>
            <person name="Einarsson E."/>
            <person name="Astvaldsson A."/>
            <person name="Peirasmaki D."/>
            <person name="Eckmann L."/>
            <person name="Andersson J.O."/>
            <person name="Svard S.G."/>
            <person name="Jerlstrom-Hultqvist J."/>
        </authorList>
    </citation>
    <scope>NUCLEOTIDE SEQUENCE [LARGE SCALE GENOMIC DNA]</scope>
    <source>
        <strain evidence="8 9">Roberts-Thomson</strain>
    </source>
</reference>
<evidence type="ECO:0000313" key="8">
    <source>
        <dbReference type="EMBL" id="TNJ27931.1"/>
    </source>
</evidence>
<feature type="domain" description="Aminotransferase class I/classII large" evidence="7">
    <location>
        <begin position="102"/>
        <end position="456"/>
    </location>
</feature>
<dbReference type="FunFam" id="3.40.640.10:FF:000236">
    <property type="entry name" value="Alanine aminotransferase 2"/>
    <property type="match status" value="1"/>
</dbReference>
<organism evidence="8 9">
    <name type="scientific">Giardia muris</name>
    <dbReference type="NCBI Taxonomy" id="5742"/>
    <lineage>
        <taxon>Eukaryota</taxon>
        <taxon>Metamonada</taxon>
        <taxon>Diplomonadida</taxon>
        <taxon>Hexamitidae</taxon>
        <taxon>Giardiinae</taxon>
        <taxon>Giardia</taxon>
    </lineage>
</organism>
<dbReference type="PANTHER" id="PTHR11751">
    <property type="entry name" value="ALANINE AMINOTRANSFERASE"/>
    <property type="match status" value="1"/>
</dbReference>
<dbReference type="Gene3D" id="3.90.1150.10">
    <property type="entry name" value="Aspartate Aminotransferase, domain 1"/>
    <property type="match status" value="1"/>
</dbReference>
<evidence type="ECO:0000256" key="6">
    <source>
        <dbReference type="ARBA" id="ARBA00025785"/>
    </source>
</evidence>
<dbReference type="GO" id="GO:0004021">
    <property type="term" value="F:L-alanine:2-oxoglutarate aminotransferase activity"/>
    <property type="evidence" value="ECO:0007669"/>
    <property type="project" value="TreeGrafter"/>
</dbReference>
<keyword evidence="5" id="KW-0663">Pyridoxal phosphate</keyword>
<sequence length="482" mass="53674">MPYEHVLTLSRCYPCLADVHFQMVNFDVSAVEERIRKKEAPFSQLVRCNLGNPQAVGQPSISYLRQMIAAVACPELIGKYVLPKDVELRAQHILKGCPGKSSGSYQETYGNPAVVEDVAAFISERDGYTCSVSSVCMSNGATEALMLILRAIIRGKEDAILCPSPGFPLYNASITYFGGTEVRYYLDESEDWALTDAALDEALEACTKAGLTPRCLVVINPNNPTGSVLTEKNIESALRYAYTHNMLVIADEVYQLNVYEPERLPFVSCRKVLKTLEASGDCVGLELISVNSASKSIHGECGRRGGYWQVENVDEAVFGRLLDIVSLGSTNTDGMVALDVMVNPPRPLEPSHRRFRQEYDTVYSSLQRKARVIAEEMGKWRRLSCRKPVGAMYVFPSIDMPAAALEAARTAGMEPDQMYCNDLLNAVGVLTLPGCMFGQREGSYHLRMTILPPEDMVNDILKKWETFHREWMDKYDPLPESQ</sequence>
<dbReference type="CDD" id="cd00609">
    <property type="entry name" value="AAT_like"/>
    <property type="match status" value="1"/>
</dbReference>
<accession>A0A4Z1T648</accession>
<dbReference type="Proteomes" id="UP000315496">
    <property type="component" value="Chromosome 3"/>
</dbReference>
<dbReference type="Gene3D" id="1.10.287.1970">
    <property type="match status" value="1"/>
</dbReference>
<dbReference type="GO" id="GO:0042853">
    <property type="term" value="P:L-alanine catabolic process"/>
    <property type="evidence" value="ECO:0007669"/>
    <property type="project" value="UniProtKB-UniPathway"/>
</dbReference>
<comment type="cofactor">
    <cofactor evidence="1">
        <name>pyridoxal 5'-phosphate</name>
        <dbReference type="ChEBI" id="CHEBI:597326"/>
    </cofactor>
</comment>
<comment type="subunit">
    <text evidence="2">Homodimer.</text>
</comment>
<evidence type="ECO:0000259" key="7">
    <source>
        <dbReference type="Pfam" id="PF00155"/>
    </source>
</evidence>
<keyword evidence="3 8" id="KW-0032">Aminotransferase</keyword>
<dbReference type="UniPathway" id="UPA00528">
    <property type="reaction ID" value="UER00586"/>
</dbReference>
<proteinExistence type="inferred from homology"/>
<keyword evidence="9" id="KW-1185">Reference proteome</keyword>